<keyword evidence="2" id="KW-0677">Repeat</keyword>
<dbReference type="EMBL" id="OX459125">
    <property type="protein sequence ID" value="CAI9115102.1"/>
    <property type="molecule type" value="Genomic_DNA"/>
</dbReference>
<dbReference type="PANTHER" id="PTHR47939">
    <property type="entry name" value="MEMBRANE-ASSOCIATED SALT-INDUCIBLE PROTEIN-LIKE"/>
    <property type="match status" value="1"/>
</dbReference>
<evidence type="ECO:0000313" key="3">
    <source>
        <dbReference type="EMBL" id="CAI9115102.1"/>
    </source>
</evidence>
<evidence type="ECO:0000313" key="4">
    <source>
        <dbReference type="Proteomes" id="UP001161247"/>
    </source>
</evidence>
<gene>
    <name evidence="3" type="ORF">OLC1_LOCUS21688</name>
</gene>
<dbReference type="NCBIfam" id="TIGR00756">
    <property type="entry name" value="PPR"/>
    <property type="match status" value="2"/>
</dbReference>
<protein>
    <submittedName>
        <fullName evidence="3">OLC1v1015936C1</fullName>
    </submittedName>
</protein>
<organism evidence="3 4">
    <name type="scientific">Oldenlandia corymbosa var. corymbosa</name>
    <dbReference type="NCBI Taxonomy" id="529605"/>
    <lineage>
        <taxon>Eukaryota</taxon>
        <taxon>Viridiplantae</taxon>
        <taxon>Streptophyta</taxon>
        <taxon>Embryophyta</taxon>
        <taxon>Tracheophyta</taxon>
        <taxon>Spermatophyta</taxon>
        <taxon>Magnoliopsida</taxon>
        <taxon>eudicotyledons</taxon>
        <taxon>Gunneridae</taxon>
        <taxon>Pentapetalae</taxon>
        <taxon>asterids</taxon>
        <taxon>lamiids</taxon>
        <taxon>Gentianales</taxon>
        <taxon>Rubiaceae</taxon>
        <taxon>Rubioideae</taxon>
        <taxon>Spermacoceae</taxon>
        <taxon>Hedyotis-Oldenlandia complex</taxon>
        <taxon>Oldenlandia</taxon>
    </lineage>
</organism>
<sequence>MKRVLYLSKLVQGMIQSFRSLLIWGRPMLQNFLDRASAENVVLQDATYGCMLRALSNSGRLQDAIEIHLIISERKMGVNDVCYNAFASGLCTQKPSGKVHELLKDLIAKGFHPDVAELSRYIKVQCENLKWKQAEHSLNYILDKGFVPDYFCCCSLVKYYCSSGQVDLAIKLHNKMKLSQSTLTWRHIIYFSTSSSNKEGSVMLLMCLRTCNNNNNPFFH</sequence>
<dbReference type="InterPro" id="IPR002885">
    <property type="entry name" value="PPR_rpt"/>
</dbReference>
<dbReference type="PANTHER" id="PTHR47939:SF2">
    <property type="entry name" value="OS03G0782900 PROTEIN"/>
    <property type="match status" value="1"/>
</dbReference>
<dbReference type="InterPro" id="IPR050667">
    <property type="entry name" value="PPR-containing_protein"/>
</dbReference>
<name>A0AAV1E6H9_OLDCO</name>
<dbReference type="InterPro" id="IPR011990">
    <property type="entry name" value="TPR-like_helical_dom_sf"/>
</dbReference>
<evidence type="ECO:0000256" key="2">
    <source>
        <dbReference type="ARBA" id="ARBA00022737"/>
    </source>
</evidence>
<proteinExistence type="inferred from homology"/>
<reference evidence="3" key="1">
    <citation type="submission" date="2023-03" db="EMBL/GenBank/DDBJ databases">
        <authorList>
            <person name="Julca I."/>
        </authorList>
    </citation>
    <scope>NUCLEOTIDE SEQUENCE</scope>
</reference>
<evidence type="ECO:0000256" key="1">
    <source>
        <dbReference type="ARBA" id="ARBA00007626"/>
    </source>
</evidence>
<accession>A0AAV1E6H9</accession>
<dbReference type="Pfam" id="PF01535">
    <property type="entry name" value="PPR"/>
    <property type="match status" value="2"/>
</dbReference>
<dbReference type="Gene3D" id="1.25.40.10">
    <property type="entry name" value="Tetratricopeptide repeat domain"/>
    <property type="match status" value="1"/>
</dbReference>
<keyword evidence="4" id="KW-1185">Reference proteome</keyword>
<comment type="similarity">
    <text evidence="1">Belongs to the PPR family. P subfamily.</text>
</comment>
<dbReference type="Proteomes" id="UP001161247">
    <property type="component" value="Chromosome 8"/>
</dbReference>
<dbReference type="AlphaFoldDB" id="A0AAV1E6H9"/>